<dbReference type="AlphaFoldDB" id="A0A9D1TEA1"/>
<dbReference type="InterPro" id="IPR013467">
    <property type="entry name" value="HNH78-like"/>
</dbReference>
<name>A0A9D1TEA1_9FIRM</name>
<organism evidence="1 2">
    <name type="scientific">Candidatus Blautia stercorigallinarum</name>
    <dbReference type="NCBI Taxonomy" id="2838501"/>
    <lineage>
        <taxon>Bacteria</taxon>
        <taxon>Bacillati</taxon>
        <taxon>Bacillota</taxon>
        <taxon>Clostridia</taxon>
        <taxon>Lachnospirales</taxon>
        <taxon>Lachnospiraceae</taxon>
        <taxon>Blautia</taxon>
    </lineage>
</organism>
<protein>
    <submittedName>
        <fullName evidence="1">TIGR02646 family protein</fullName>
    </submittedName>
</protein>
<dbReference type="NCBIfam" id="TIGR02646">
    <property type="entry name" value="retron system putative HNH endonuclease"/>
    <property type="match status" value="1"/>
</dbReference>
<reference evidence="1" key="2">
    <citation type="submission" date="2021-04" db="EMBL/GenBank/DDBJ databases">
        <authorList>
            <person name="Gilroy R."/>
        </authorList>
    </citation>
    <scope>NUCLEOTIDE SEQUENCE</scope>
    <source>
        <strain evidence="1">CHK195-9823</strain>
    </source>
</reference>
<accession>A0A9D1TEA1</accession>
<reference evidence="1" key="1">
    <citation type="journal article" date="2021" name="PeerJ">
        <title>Extensive microbial diversity within the chicken gut microbiome revealed by metagenomics and culture.</title>
        <authorList>
            <person name="Gilroy R."/>
            <person name="Ravi A."/>
            <person name="Getino M."/>
            <person name="Pursley I."/>
            <person name="Horton D.L."/>
            <person name="Alikhan N.F."/>
            <person name="Baker D."/>
            <person name="Gharbi K."/>
            <person name="Hall N."/>
            <person name="Watson M."/>
            <person name="Adriaenssens E.M."/>
            <person name="Foster-Nyarko E."/>
            <person name="Jarju S."/>
            <person name="Secka A."/>
            <person name="Antonio M."/>
            <person name="Oren A."/>
            <person name="Chaudhuri R.R."/>
            <person name="La Ragione R."/>
            <person name="Hildebrand F."/>
            <person name="Pallen M.J."/>
        </authorList>
    </citation>
    <scope>NUCLEOTIDE SEQUENCE</scope>
    <source>
        <strain evidence="1">CHK195-9823</strain>
    </source>
</reference>
<evidence type="ECO:0000313" key="2">
    <source>
        <dbReference type="Proteomes" id="UP000886814"/>
    </source>
</evidence>
<sequence>MIYIKKGKEPASLTAYKKQKYVYFDGYDKKDDIREQLLKDQGYLCAYCMRRIDIKHMKIEHWYPENLLTDLETLDYKNMLGCCEGHIDGTRGSDDTCDTRKGYQKIQVNPLDRSTLESIQYRSATGEIYSENEEIEKDINDTLNLNSEAHMLKLNRKHLLSQVIMNLSSQQKNGIWKKSVLEKAKAIYEGKDAAGMKREYAGIALWYIDKKLKTVKK</sequence>
<gene>
    <name evidence="1" type="ORF">H9747_01400</name>
</gene>
<evidence type="ECO:0000313" key="1">
    <source>
        <dbReference type="EMBL" id="HIV37650.1"/>
    </source>
</evidence>
<proteinExistence type="predicted"/>
<comment type="caution">
    <text evidence="1">The sequence shown here is derived from an EMBL/GenBank/DDBJ whole genome shotgun (WGS) entry which is preliminary data.</text>
</comment>
<dbReference type="Proteomes" id="UP000886814">
    <property type="component" value="Unassembled WGS sequence"/>
</dbReference>
<dbReference type="EMBL" id="DXIQ01000008">
    <property type="protein sequence ID" value="HIV37650.1"/>
    <property type="molecule type" value="Genomic_DNA"/>
</dbReference>